<feature type="non-terminal residue" evidence="1">
    <location>
        <position position="1"/>
    </location>
</feature>
<dbReference type="Proteomes" id="UP000054359">
    <property type="component" value="Unassembled WGS sequence"/>
</dbReference>
<gene>
    <name evidence="1" type="ORF">X975_16104</name>
</gene>
<sequence>LVATNYNLFSMPDCEKKQIIKIHYARWNN</sequence>
<accession>A0A087TFI9</accession>
<name>A0A087TFI9_STEMI</name>
<proteinExistence type="predicted"/>
<feature type="non-terminal residue" evidence="1">
    <location>
        <position position="29"/>
    </location>
</feature>
<dbReference type="AlphaFoldDB" id="A0A087TFI9"/>
<evidence type="ECO:0000313" key="2">
    <source>
        <dbReference type="Proteomes" id="UP000054359"/>
    </source>
</evidence>
<protein>
    <submittedName>
        <fullName evidence="1">Uncharacterized protein</fullName>
    </submittedName>
</protein>
<organism evidence="1 2">
    <name type="scientific">Stegodyphus mimosarum</name>
    <name type="common">African social velvet spider</name>
    <dbReference type="NCBI Taxonomy" id="407821"/>
    <lineage>
        <taxon>Eukaryota</taxon>
        <taxon>Metazoa</taxon>
        <taxon>Ecdysozoa</taxon>
        <taxon>Arthropoda</taxon>
        <taxon>Chelicerata</taxon>
        <taxon>Arachnida</taxon>
        <taxon>Araneae</taxon>
        <taxon>Araneomorphae</taxon>
        <taxon>Entelegynae</taxon>
        <taxon>Eresoidea</taxon>
        <taxon>Eresidae</taxon>
        <taxon>Stegodyphus</taxon>
    </lineage>
</organism>
<dbReference type="EMBL" id="KK114982">
    <property type="protein sequence ID" value="KFM63878.1"/>
    <property type="molecule type" value="Genomic_DNA"/>
</dbReference>
<keyword evidence="2" id="KW-1185">Reference proteome</keyword>
<evidence type="ECO:0000313" key="1">
    <source>
        <dbReference type="EMBL" id="KFM63878.1"/>
    </source>
</evidence>
<reference evidence="1 2" key="1">
    <citation type="submission" date="2013-11" db="EMBL/GenBank/DDBJ databases">
        <title>Genome sequencing of Stegodyphus mimosarum.</title>
        <authorList>
            <person name="Bechsgaard J."/>
        </authorList>
    </citation>
    <scope>NUCLEOTIDE SEQUENCE [LARGE SCALE GENOMIC DNA]</scope>
</reference>